<dbReference type="EMBL" id="WNWR01000446">
    <property type="protein sequence ID" value="KAE9978315.1"/>
    <property type="molecule type" value="Genomic_DNA"/>
</dbReference>
<accession>A0A8H3UYZ1</accession>
<protein>
    <recommendedName>
        <fullName evidence="8">Rhodopsin domain-containing protein</fullName>
    </recommendedName>
</protein>
<dbReference type="GO" id="GO:0016020">
    <property type="term" value="C:membrane"/>
    <property type="evidence" value="ECO:0007669"/>
    <property type="project" value="UniProtKB-SubCell"/>
</dbReference>
<evidence type="ECO:0000259" key="8">
    <source>
        <dbReference type="Pfam" id="PF20684"/>
    </source>
</evidence>
<dbReference type="InterPro" id="IPR052337">
    <property type="entry name" value="SAT4-like"/>
</dbReference>
<evidence type="ECO:0000256" key="5">
    <source>
        <dbReference type="ARBA" id="ARBA00038359"/>
    </source>
</evidence>
<keyword evidence="2 7" id="KW-0812">Transmembrane</keyword>
<keyword evidence="4 7" id="KW-0472">Membrane</keyword>
<feature type="transmembrane region" description="Helical" evidence="7">
    <location>
        <begin position="94"/>
        <end position="115"/>
    </location>
</feature>
<gene>
    <name evidence="9" type="ORF">EG327_007440</name>
</gene>
<name>A0A8H3UYZ1_VENIN</name>
<evidence type="ECO:0000256" key="1">
    <source>
        <dbReference type="ARBA" id="ARBA00004141"/>
    </source>
</evidence>
<feature type="region of interest" description="Disordered" evidence="6">
    <location>
        <begin position="340"/>
        <end position="371"/>
    </location>
</feature>
<dbReference type="Pfam" id="PF20684">
    <property type="entry name" value="Fung_rhodopsin"/>
    <property type="match status" value="1"/>
</dbReference>
<feature type="transmembrane region" description="Helical" evidence="7">
    <location>
        <begin position="127"/>
        <end position="151"/>
    </location>
</feature>
<feature type="compositionally biased region" description="Polar residues" evidence="6">
    <location>
        <begin position="348"/>
        <end position="359"/>
    </location>
</feature>
<evidence type="ECO:0000256" key="4">
    <source>
        <dbReference type="ARBA" id="ARBA00023136"/>
    </source>
</evidence>
<organism evidence="9 10">
    <name type="scientific">Venturia inaequalis</name>
    <name type="common">Apple scab fungus</name>
    <dbReference type="NCBI Taxonomy" id="5025"/>
    <lineage>
        <taxon>Eukaryota</taxon>
        <taxon>Fungi</taxon>
        <taxon>Dikarya</taxon>
        <taxon>Ascomycota</taxon>
        <taxon>Pezizomycotina</taxon>
        <taxon>Dothideomycetes</taxon>
        <taxon>Pleosporomycetidae</taxon>
        <taxon>Venturiales</taxon>
        <taxon>Venturiaceae</taxon>
        <taxon>Venturia</taxon>
    </lineage>
</organism>
<feature type="domain" description="Rhodopsin" evidence="8">
    <location>
        <begin position="34"/>
        <end position="267"/>
    </location>
</feature>
<evidence type="ECO:0000313" key="10">
    <source>
        <dbReference type="Proteomes" id="UP000490939"/>
    </source>
</evidence>
<dbReference type="Proteomes" id="UP000490939">
    <property type="component" value="Unassembled WGS sequence"/>
</dbReference>
<evidence type="ECO:0000256" key="3">
    <source>
        <dbReference type="ARBA" id="ARBA00022989"/>
    </source>
</evidence>
<evidence type="ECO:0000256" key="6">
    <source>
        <dbReference type="SAM" id="MobiDB-lite"/>
    </source>
</evidence>
<proteinExistence type="inferred from homology"/>
<evidence type="ECO:0000313" key="9">
    <source>
        <dbReference type="EMBL" id="KAE9978315.1"/>
    </source>
</evidence>
<feature type="transmembrane region" description="Helical" evidence="7">
    <location>
        <begin position="12"/>
        <end position="30"/>
    </location>
</feature>
<feature type="compositionally biased region" description="Basic and acidic residues" evidence="6">
    <location>
        <begin position="360"/>
        <end position="371"/>
    </location>
</feature>
<evidence type="ECO:0000256" key="7">
    <source>
        <dbReference type="SAM" id="Phobius"/>
    </source>
</evidence>
<feature type="transmembrane region" description="Helical" evidence="7">
    <location>
        <begin position="244"/>
        <end position="264"/>
    </location>
</feature>
<dbReference type="PANTHER" id="PTHR33048:SF143">
    <property type="entry name" value="EXTRACELLULAR MEMBRANE PROTEIN CFEM DOMAIN-CONTAINING PROTEIN-RELATED"/>
    <property type="match status" value="1"/>
</dbReference>
<dbReference type="PANTHER" id="PTHR33048">
    <property type="entry name" value="PTH11-LIKE INTEGRAL MEMBRANE PROTEIN (AFU_ORTHOLOGUE AFUA_5G11245)"/>
    <property type="match status" value="1"/>
</dbReference>
<sequence>MCGTPIRDRSNVIFMTSIAAGAVALASVSVRTLSAIMQKSFGLDDVFALAAEAACLPVTVIQCITPQLGFGKDTWVVPQQNIYKVLRMTYGSQISYFICHGLTKLAFLFFFLRIFPSANTRRLIRVAISVSVLYTIGFASTMTFACMPISAVWTVWDGTRKPDYCINQNTFYLAAATVNICLDFAIVLIPIPDLIKLNLSPRKKFFLCAIFGVGAITIVVSCVRLSAVAMYATSTNPMYDNLMSGVYSVLEINVGIICVSMPTFPRMVAVLLPQCFVSTQSDSKPKFSDDDKPISLYPSKPFRRKKSTMNSSLFDTTIMKTVDMDAESRPRDDEVNLVEIQKSEAKTTARSLGASTTDSAEPHEPRSFYRA</sequence>
<feature type="transmembrane region" description="Helical" evidence="7">
    <location>
        <begin position="171"/>
        <end position="193"/>
    </location>
</feature>
<keyword evidence="3 7" id="KW-1133">Transmembrane helix</keyword>
<reference evidence="9 10" key="1">
    <citation type="submission" date="2019-07" db="EMBL/GenBank/DDBJ databases">
        <title>Venturia inaequalis Genome Resource.</title>
        <authorList>
            <person name="Lichtner F.J."/>
        </authorList>
    </citation>
    <scope>NUCLEOTIDE SEQUENCE [LARGE SCALE GENOMIC DNA]</scope>
    <source>
        <strain evidence="9 10">DMI_063113</strain>
    </source>
</reference>
<comment type="similarity">
    <text evidence="5">Belongs to the SAT4 family.</text>
</comment>
<comment type="subcellular location">
    <subcellularLocation>
        <location evidence="1">Membrane</location>
        <topology evidence="1">Multi-pass membrane protein</topology>
    </subcellularLocation>
</comment>
<dbReference type="AlphaFoldDB" id="A0A8H3UYZ1"/>
<keyword evidence="10" id="KW-1185">Reference proteome</keyword>
<dbReference type="InterPro" id="IPR049326">
    <property type="entry name" value="Rhodopsin_dom_fungi"/>
</dbReference>
<feature type="transmembrane region" description="Helical" evidence="7">
    <location>
        <begin position="205"/>
        <end position="232"/>
    </location>
</feature>
<comment type="caution">
    <text evidence="9">The sequence shown here is derived from an EMBL/GenBank/DDBJ whole genome shotgun (WGS) entry which is preliminary data.</text>
</comment>
<evidence type="ECO:0000256" key="2">
    <source>
        <dbReference type="ARBA" id="ARBA00022692"/>
    </source>
</evidence>